<sequence length="351" mass="39374">MLMNLVDYVIKNANTSFQDLPFNQVDSAVLSQASYLDFNVASGKTLGELAVSSRSENLYEGTWNPQGNRDLVEAFQSSKRFGGIRWTEFVNVTDCDKQYQFSAVTYHLSDNLCFIAYRGTVASVVGWKEDLNMSFMQTIPSQKMAVAYFMAVNKKNPNCQFILGGHSKGGNLAEFVAAQLPNDLKDKIKMVYNLDGPGFRNDLSSKTDAKVLKMMPKNSVIGAILDESSDYQVVKSSKVGIRQHDLFTWQVSGTAFIEEPDISRLSKGVSSLSSKFVVDLEDSAKEFYLDKLFSMISINENTYWREVMTTRNGWLVVQRFLQTDAETKRKLFKTTVQLLSLAVARDASGSR</sequence>
<name>A0A0R1L139_9LACO</name>
<dbReference type="InterPro" id="IPR029058">
    <property type="entry name" value="AB_hydrolase_fold"/>
</dbReference>
<dbReference type="AlphaFoldDB" id="A0A0R1L139"/>
<dbReference type="Pfam" id="PF11187">
    <property type="entry name" value="Mbeg1-like"/>
    <property type="match status" value="1"/>
</dbReference>
<dbReference type="InterPro" id="IPR024499">
    <property type="entry name" value="Mbeg1-like"/>
</dbReference>
<gene>
    <name evidence="1" type="ORF">FD17_GL001172</name>
</gene>
<accession>A0A0R1L139</accession>
<evidence type="ECO:0008006" key="3">
    <source>
        <dbReference type="Google" id="ProtNLM"/>
    </source>
</evidence>
<reference evidence="1 2" key="1">
    <citation type="journal article" date="2015" name="Genome Announc.">
        <title>Expanding the biotechnology potential of lactobacilli through comparative genomics of 213 strains and associated genera.</title>
        <authorList>
            <person name="Sun Z."/>
            <person name="Harris H.M."/>
            <person name="McCann A."/>
            <person name="Guo C."/>
            <person name="Argimon S."/>
            <person name="Zhang W."/>
            <person name="Yang X."/>
            <person name="Jeffery I.B."/>
            <person name="Cooney J.C."/>
            <person name="Kagawa T.F."/>
            <person name="Liu W."/>
            <person name="Song Y."/>
            <person name="Salvetti E."/>
            <person name="Wrobel A."/>
            <person name="Rasinkangas P."/>
            <person name="Parkhill J."/>
            <person name="Rea M.C."/>
            <person name="O'Sullivan O."/>
            <person name="Ritari J."/>
            <person name="Douillard F.P."/>
            <person name="Paul Ross R."/>
            <person name="Yang R."/>
            <person name="Briner A.E."/>
            <person name="Felis G.E."/>
            <person name="de Vos W.M."/>
            <person name="Barrangou R."/>
            <person name="Klaenhammer T.R."/>
            <person name="Caufield P.W."/>
            <person name="Cui Y."/>
            <person name="Zhang H."/>
            <person name="O'Toole P.W."/>
        </authorList>
    </citation>
    <scope>NUCLEOTIDE SEQUENCE [LARGE SCALE GENOMIC DNA]</scope>
    <source>
        <strain evidence="1 2">DSM 19904</strain>
    </source>
</reference>
<dbReference type="Gene3D" id="3.40.50.1820">
    <property type="entry name" value="alpha/beta hydrolase"/>
    <property type="match status" value="1"/>
</dbReference>
<protein>
    <recommendedName>
        <fullName evidence="3">DUF2974 domain-containing protein</fullName>
    </recommendedName>
</protein>
<dbReference type="PATRIC" id="fig|1423808.3.peg.1184"/>
<organism evidence="1 2">
    <name type="scientific">Lentilactobacillus sunkii DSM 19904</name>
    <dbReference type="NCBI Taxonomy" id="1423808"/>
    <lineage>
        <taxon>Bacteria</taxon>
        <taxon>Bacillati</taxon>
        <taxon>Bacillota</taxon>
        <taxon>Bacilli</taxon>
        <taxon>Lactobacillales</taxon>
        <taxon>Lactobacillaceae</taxon>
        <taxon>Lentilactobacillus</taxon>
    </lineage>
</organism>
<dbReference type="SUPFAM" id="SSF53474">
    <property type="entry name" value="alpha/beta-Hydrolases"/>
    <property type="match status" value="1"/>
</dbReference>
<keyword evidence="2" id="KW-1185">Reference proteome</keyword>
<dbReference type="EMBL" id="AZEA01000002">
    <property type="protein sequence ID" value="KRK89583.1"/>
    <property type="molecule type" value="Genomic_DNA"/>
</dbReference>
<comment type="caution">
    <text evidence="1">The sequence shown here is derived from an EMBL/GenBank/DDBJ whole genome shotgun (WGS) entry which is preliminary data.</text>
</comment>
<dbReference type="Proteomes" id="UP000051581">
    <property type="component" value="Unassembled WGS sequence"/>
</dbReference>
<dbReference type="OrthoDB" id="9769481at2"/>
<evidence type="ECO:0000313" key="1">
    <source>
        <dbReference type="EMBL" id="KRK89583.1"/>
    </source>
</evidence>
<evidence type="ECO:0000313" key="2">
    <source>
        <dbReference type="Proteomes" id="UP000051581"/>
    </source>
</evidence>
<proteinExistence type="predicted"/>